<accession>A0A7J7JYJ0</accession>
<reference evidence="1" key="1">
    <citation type="submission" date="2020-06" db="EMBL/GenBank/DDBJ databases">
        <title>Draft genome of Bugula neritina, a colonial animal packing powerful symbionts and potential medicines.</title>
        <authorList>
            <person name="Rayko M."/>
        </authorList>
    </citation>
    <scope>NUCLEOTIDE SEQUENCE [LARGE SCALE GENOMIC DNA]</scope>
    <source>
        <strain evidence="1">Kwan_BN1</strain>
    </source>
</reference>
<name>A0A7J7JYJ0_BUGNE</name>
<organism evidence="1 2">
    <name type="scientific">Bugula neritina</name>
    <name type="common">Brown bryozoan</name>
    <name type="synonym">Sertularia neritina</name>
    <dbReference type="NCBI Taxonomy" id="10212"/>
    <lineage>
        <taxon>Eukaryota</taxon>
        <taxon>Metazoa</taxon>
        <taxon>Spiralia</taxon>
        <taxon>Lophotrochozoa</taxon>
        <taxon>Bryozoa</taxon>
        <taxon>Gymnolaemata</taxon>
        <taxon>Cheilostomatida</taxon>
        <taxon>Flustrina</taxon>
        <taxon>Buguloidea</taxon>
        <taxon>Bugulidae</taxon>
        <taxon>Bugula</taxon>
    </lineage>
</organism>
<gene>
    <name evidence="1" type="ORF">EB796_010224</name>
</gene>
<keyword evidence="2" id="KW-1185">Reference proteome</keyword>
<protein>
    <submittedName>
        <fullName evidence="1">Uncharacterized protein</fullName>
    </submittedName>
</protein>
<sequence>MNLALLVARKGEEQYIQLDKKPLTYFKMPWTDLPVPEGSSERLVGAVIEIQHGTRLISNTHGHNFQCVVYGYDDRESYGFPAAMNQAVMKDY</sequence>
<dbReference type="AlphaFoldDB" id="A0A7J7JYJ0"/>
<proteinExistence type="predicted"/>
<evidence type="ECO:0000313" key="1">
    <source>
        <dbReference type="EMBL" id="KAF6031470.1"/>
    </source>
</evidence>
<evidence type="ECO:0000313" key="2">
    <source>
        <dbReference type="Proteomes" id="UP000593567"/>
    </source>
</evidence>
<comment type="caution">
    <text evidence="1">The sequence shown here is derived from an EMBL/GenBank/DDBJ whole genome shotgun (WGS) entry which is preliminary data.</text>
</comment>
<dbReference type="Proteomes" id="UP000593567">
    <property type="component" value="Unassembled WGS sequence"/>
</dbReference>
<dbReference type="OrthoDB" id="10005154at2759"/>
<dbReference type="EMBL" id="VXIV02001601">
    <property type="protein sequence ID" value="KAF6031470.1"/>
    <property type="molecule type" value="Genomic_DNA"/>
</dbReference>